<evidence type="ECO:0000313" key="3">
    <source>
        <dbReference type="Proteomes" id="UP000503482"/>
    </source>
</evidence>
<protein>
    <submittedName>
        <fullName evidence="2">Metallopeptidase, M48 family</fullName>
    </submittedName>
</protein>
<feature type="transmembrane region" description="Helical" evidence="1">
    <location>
        <begin position="15"/>
        <end position="40"/>
    </location>
</feature>
<keyword evidence="1" id="KW-0472">Membrane</keyword>
<keyword evidence="1" id="KW-1133">Transmembrane helix</keyword>
<dbReference type="KEGG" id="avp:AVENP_2067"/>
<reference evidence="2 3" key="1">
    <citation type="submission" date="2020-05" db="EMBL/GenBank/DDBJ databases">
        <title>Complete genome sequencing of Campylobacter and Arcobacter type strains.</title>
        <authorList>
            <person name="Miller W.G."/>
            <person name="Yee E."/>
        </authorList>
    </citation>
    <scope>NUCLEOTIDE SEQUENCE [LARGE SCALE GENOMIC DNA]</scope>
    <source>
        <strain evidence="2 3">LMG 26156</strain>
    </source>
</reference>
<dbReference type="AlphaFoldDB" id="A0AAE7BC01"/>
<gene>
    <name evidence="2" type="ORF">AVENP_2067</name>
</gene>
<feature type="transmembrane region" description="Helical" evidence="1">
    <location>
        <begin position="224"/>
        <end position="253"/>
    </location>
</feature>
<keyword evidence="1" id="KW-0812">Transmembrane</keyword>
<dbReference type="PANTHER" id="PTHR43221">
    <property type="entry name" value="PROTEASE HTPX"/>
    <property type="match status" value="1"/>
</dbReference>
<dbReference type="PANTHER" id="PTHR43221:SF1">
    <property type="entry name" value="PROTEASE HTPX"/>
    <property type="match status" value="1"/>
</dbReference>
<evidence type="ECO:0000256" key="1">
    <source>
        <dbReference type="SAM" id="Phobius"/>
    </source>
</evidence>
<sequence length="639" mass="75139">MDFFEQQVIARKKSYLLIFLFIFSIVFLVALSNIIIFSFYSYFNNDSIINFYKYWHLKTFLFITIPLVFIILISTFFKLREFSDISKLSLHYFDAKLVKLNNCTSNEKILLNIVSEMSIASGIPILKVYTIEDFGVNSFVIGNDISDASILITSTSLEVLSRDELQSMIAFEFAKVFTENMQLNMKLVALTYSFLQIFLIGKSLFHGIFYSISDAKQNDEISLIHIILWIFMFIIGIFFLIFGCMGYIVGMFIKFLIIKERIYLNDSITIEYTRNPISFIRLLKKSNHYQSYNNFSELFEHSYFIQTNNDLFSKIFNLYPDVLNRIERLANDGIYDPLIIKDENLEFSNEENYKNKEKKSKKDILINSITGIVILDNFNAIEDYAKKMSLGREILPKELNLFFEDIKSTKALIIGLLLSSDILHRNKQLELIEIDEIKDIVIKNYETINSYKYEFNLLIMQQSLLILQDMSINEYRSFRTLLNNIIYLDSIAEVYELNIEIIILRQLDFHFNLRENESEKFFYYEDIKYSFEIFLSVLAYTQDRSDIKAIDSFNSAIKYENISSLELIKKDEISNRLLKQAIKDLSFCSFELRKKILNASIICLSNDNIIENWEIDLIYSISIILKIPFPFLNQKNSNL</sequence>
<proteinExistence type="predicted"/>
<feature type="transmembrane region" description="Helical" evidence="1">
    <location>
        <begin position="60"/>
        <end position="79"/>
    </location>
</feature>
<evidence type="ECO:0000313" key="2">
    <source>
        <dbReference type="EMBL" id="QKF67607.1"/>
    </source>
</evidence>
<feature type="transmembrane region" description="Helical" evidence="1">
    <location>
        <begin position="187"/>
        <end position="212"/>
    </location>
</feature>
<dbReference type="EMBL" id="CP053840">
    <property type="protein sequence ID" value="QKF67607.1"/>
    <property type="molecule type" value="Genomic_DNA"/>
</dbReference>
<dbReference type="InterPro" id="IPR050083">
    <property type="entry name" value="HtpX_protease"/>
</dbReference>
<name>A0AAE7BC01_9BACT</name>
<dbReference type="RefSeq" id="WP_128357834.1">
    <property type="nucleotide sequence ID" value="NZ_CP053840.1"/>
</dbReference>
<accession>A0AAE7BC01</accession>
<dbReference type="Proteomes" id="UP000503482">
    <property type="component" value="Chromosome"/>
</dbReference>
<organism evidence="2 3">
    <name type="scientific">Arcobacter venerupis</name>
    <dbReference type="NCBI Taxonomy" id="1054033"/>
    <lineage>
        <taxon>Bacteria</taxon>
        <taxon>Pseudomonadati</taxon>
        <taxon>Campylobacterota</taxon>
        <taxon>Epsilonproteobacteria</taxon>
        <taxon>Campylobacterales</taxon>
        <taxon>Arcobacteraceae</taxon>
        <taxon>Arcobacter</taxon>
    </lineage>
</organism>
<dbReference type="Gene3D" id="3.30.2010.10">
    <property type="entry name" value="Metalloproteases ('zincins'), catalytic domain"/>
    <property type="match status" value="1"/>
</dbReference>
<keyword evidence="3" id="KW-1185">Reference proteome</keyword>